<name>A0A0F7RY91_9BASI</name>
<dbReference type="AlphaFoldDB" id="A0A0F7RY91"/>
<evidence type="ECO:0000256" key="1">
    <source>
        <dbReference type="SAM" id="MobiDB-lite"/>
    </source>
</evidence>
<evidence type="ECO:0000313" key="3">
    <source>
        <dbReference type="Proteomes" id="UP000242770"/>
    </source>
</evidence>
<gene>
    <name evidence="2" type="primary">SSCI67070.1</name>
</gene>
<evidence type="ECO:0000313" key="2">
    <source>
        <dbReference type="EMBL" id="CDS01465.1"/>
    </source>
</evidence>
<feature type="region of interest" description="Disordered" evidence="1">
    <location>
        <begin position="1"/>
        <end position="96"/>
    </location>
</feature>
<sequence length="149" mass="16794">MRCHIIRSRSQEKEREKDVVATKLNPNDNTGTEHVQKKCISAVKNSTHTTHDSVRDGESMQSQEPDKGDTQRDSGKEQQRSTYRSNALTPERVDPLIPKLGAVEPAGIPSFNSVNTTYPDSALLLIREALDAKPTEQMDRPRKLGWKRN</sequence>
<feature type="compositionally biased region" description="Basic and acidic residues" evidence="1">
    <location>
        <begin position="49"/>
        <end position="79"/>
    </location>
</feature>
<organism evidence="2 3">
    <name type="scientific">Sporisorium scitamineum</name>
    <dbReference type="NCBI Taxonomy" id="49012"/>
    <lineage>
        <taxon>Eukaryota</taxon>
        <taxon>Fungi</taxon>
        <taxon>Dikarya</taxon>
        <taxon>Basidiomycota</taxon>
        <taxon>Ustilaginomycotina</taxon>
        <taxon>Ustilaginomycetes</taxon>
        <taxon>Ustilaginales</taxon>
        <taxon>Ustilaginaceae</taxon>
        <taxon>Sporisorium</taxon>
    </lineage>
</organism>
<protein>
    <submittedName>
        <fullName evidence="2">Uncharacterized protein</fullName>
    </submittedName>
</protein>
<feature type="compositionally biased region" description="Polar residues" evidence="1">
    <location>
        <begin position="24"/>
        <end position="33"/>
    </location>
</feature>
<reference evidence="3" key="1">
    <citation type="submission" date="2014-06" db="EMBL/GenBank/DDBJ databases">
        <authorList>
            <person name="Berkman P.J."/>
        </authorList>
    </citation>
    <scope>NUCLEOTIDE SEQUENCE [LARGE SCALE GENOMIC DNA]</scope>
</reference>
<keyword evidence="3" id="KW-1185">Reference proteome</keyword>
<accession>A0A0F7RY91</accession>
<proteinExistence type="predicted"/>
<dbReference type="EMBL" id="CCFA01003971">
    <property type="protein sequence ID" value="CDS01465.1"/>
    <property type="molecule type" value="Genomic_DNA"/>
</dbReference>
<dbReference type="Proteomes" id="UP000242770">
    <property type="component" value="Unassembled WGS sequence"/>
</dbReference>
<feature type="compositionally biased region" description="Basic and acidic residues" evidence="1">
    <location>
        <begin position="9"/>
        <end position="20"/>
    </location>
</feature>